<dbReference type="Pfam" id="PF00002">
    <property type="entry name" value="7tm_2"/>
    <property type="match status" value="1"/>
</dbReference>
<evidence type="ECO:0000259" key="6">
    <source>
        <dbReference type="PROSITE" id="PS50261"/>
    </source>
</evidence>
<dbReference type="PANTHER" id="PTHR45620">
    <property type="entry name" value="PDF RECEPTOR-LIKE PROTEIN-RELATED"/>
    <property type="match status" value="1"/>
</dbReference>
<feature type="domain" description="G-protein coupled receptors family 2 profile 2" evidence="6">
    <location>
        <begin position="60"/>
        <end position="262"/>
    </location>
</feature>
<comment type="caution">
    <text evidence="7">The sequence shown here is derived from an EMBL/GenBank/DDBJ whole genome shotgun (WGS) entry which is preliminary data.</text>
</comment>
<feature type="transmembrane region" description="Helical" evidence="5">
    <location>
        <begin position="97"/>
        <end position="115"/>
    </location>
</feature>
<feature type="non-terminal residue" evidence="7">
    <location>
        <position position="1"/>
    </location>
</feature>
<accession>A0AAV2PNU8</accession>
<protein>
    <recommendedName>
        <fullName evidence="6">G-protein coupled receptors family 2 profile 2 domain-containing protein</fullName>
    </recommendedName>
</protein>
<evidence type="ECO:0000256" key="5">
    <source>
        <dbReference type="SAM" id="Phobius"/>
    </source>
</evidence>
<feature type="transmembrane region" description="Helical" evidence="5">
    <location>
        <begin position="182"/>
        <end position="206"/>
    </location>
</feature>
<dbReference type="AlphaFoldDB" id="A0AAV2PNU8"/>
<evidence type="ECO:0000256" key="3">
    <source>
        <dbReference type="ARBA" id="ARBA00022989"/>
    </source>
</evidence>
<feature type="transmembrane region" description="Helical" evidence="5">
    <location>
        <begin position="226"/>
        <end position="247"/>
    </location>
</feature>
<feature type="transmembrane region" description="Helical" evidence="5">
    <location>
        <begin position="154"/>
        <end position="175"/>
    </location>
</feature>
<feature type="transmembrane region" description="Helical" evidence="5">
    <location>
        <begin position="66"/>
        <end position="85"/>
    </location>
</feature>
<sequence length="262" mass="30635">WSYRTCGPGGQWLGRPPEYLPPGWTNYTLCFIPEIRDLMAKLYKTSQEDAKRKLKVAESSRILETVGLSISLAAILISLIIFSHFRALRNNRTRIHWHLFVAMKIQLVIRLTLYIDQLITRAEWNIGFKHAGIDNTPLLCEGFYILLEYARTAMFLWMFIEGMYLNNMVTLTVFHDKPNYRIYYLLGWGLPVLMTGSWAVVTAYKYNHTACWWGYSFTSFFWILEGPRLAIIFVNLIFLLNILRVLIMKLQDSLSSESQQIK</sequence>
<evidence type="ECO:0000313" key="7">
    <source>
        <dbReference type="EMBL" id="CAL4061366.1"/>
    </source>
</evidence>
<dbReference type="EMBL" id="CAXKWB010000612">
    <property type="protein sequence ID" value="CAL4061366.1"/>
    <property type="molecule type" value="Genomic_DNA"/>
</dbReference>
<proteinExistence type="predicted"/>
<name>A0AAV2PNU8_MEGNR</name>
<dbReference type="GO" id="GO:0005886">
    <property type="term" value="C:plasma membrane"/>
    <property type="evidence" value="ECO:0007669"/>
    <property type="project" value="TreeGrafter"/>
</dbReference>
<keyword evidence="2 5" id="KW-0812">Transmembrane</keyword>
<evidence type="ECO:0000256" key="2">
    <source>
        <dbReference type="ARBA" id="ARBA00022692"/>
    </source>
</evidence>
<reference evidence="7 8" key="1">
    <citation type="submission" date="2024-05" db="EMBL/GenBank/DDBJ databases">
        <authorList>
            <person name="Wallberg A."/>
        </authorList>
    </citation>
    <scope>NUCLEOTIDE SEQUENCE [LARGE SCALE GENOMIC DNA]</scope>
</reference>
<keyword evidence="3 5" id="KW-1133">Transmembrane helix</keyword>
<dbReference type="PROSITE" id="PS50261">
    <property type="entry name" value="G_PROTEIN_RECEP_F2_4"/>
    <property type="match status" value="1"/>
</dbReference>
<dbReference type="InterPro" id="IPR017981">
    <property type="entry name" value="GPCR_2-like_7TM"/>
</dbReference>
<dbReference type="PRINTS" id="PR00249">
    <property type="entry name" value="GPCRSECRETIN"/>
</dbReference>
<evidence type="ECO:0000256" key="4">
    <source>
        <dbReference type="ARBA" id="ARBA00023136"/>
    </source>
</evidence>
<dbReference type="GO" id="GO:0007188">
    <property type="term" value="P:adenylate cyclase-modulating G protein-coupled receptor signaling pathway"/>
    <property type="evidence" value="ECO:0007669"/>
    <property type="project" value="TreeGrafter"/>
</dbReference>
<dbReference type="Gene3D" id="1.20.1070.10">
    <property type="entry name" value="Rhodopsin 7-helix transmembrane proteins"/>
    <property type="match status" value="1"/>
</dbReference>
<keyword evidence="4 5" id="KW-0472">Membrane</keyword>
<evidence type="ECO:0000256" key="1">
    <source>
        <dbReference type="ARBA" id="ARBA00004141"/>
    </source>
</evidence>
<keyword evidence="8" id="KW-1185">Reference proteome</keyword>
<gene>
    <name evidence="7" type="ORF">MNOR_LOCUS2116</name>
</gene>
<dbReference type="Proteomes" id="UP001497623">
    <property type="component" value="Unassembled WGS sequence"/>
</dbReference>
<dbReference type="InterPro" id="IPR000832">
    <property type="entry name" value="GPCR_2_secretin-like"/>
</dbReference>
<dbReference type="PANTHER" id="PTHR45620:SF17">
    <property type="entry name" value="PDF RECEPTOR"/>
    <property type="match status" value="1"/>
</dbReference>
<dbReference type="InterPro" id="IPR050332">
    <property type="entry name" value="GPCR_2"/>
</dbReference>
<dbReference type="GO" id="GO:0008528">
    <property type="term" value="F:G protein-coupled peptide receptor activity"/>
    <property type="evidence" value="ECO:0007669"/>
    <property type="project" value="TreeGrafter"/>
</dbReference>
<dbReference type="GO" id="GO:0007166">
    <property type="term" value="P:cell surface receptor signaling pathway"/>
    <property type="evidence" value="ECO:0007669"/>
    <property type="project" value="InterPro"/>
</dbReference>
<comment type="subcellular location">
    <subcellularLocation>
        <location evidence="1">Membrane</location>
        <topology evidence="1">Multi-pass membrane protein</topology>
    </subcellularLocation>
</comment>
<organism evidence="7 8">
    <name type="scientific">Meganyctiphanes norvegica</name>
    <name type="common">Northern krill</name>
    <name type="synonym">Thysanopoda norvegica</name>
    <dbReference type="NCBI Taxonomy" id="48144"/>
    <lineage>
        <taxon>Eukaryota</taxon>
        <taxon>Metazoa</taxon>
        <taxon>Ecdysozoa</taxon>
        <taxon>Arthropoda</taxon>
        <taxon>Crustacea</taxon>
        <taxon>Multicrustacea</taxon>
        <taxon>Malacostraca</taxon>
        <taxon>Eumalacostraca</taxon>
        <taxon>Eucarida</taxon>
        <taxon>Euphausiacea</taxon>
        <taxon>Euphausiidae</taxon>
        <taxon>Meganyctiphanes</taxon>
    </lineage>
</organism>
<evidence type="ECO:0000313" key="8">
    <source>
        <dbReference type="Proteomes" id="UP001497623"/>
    </source>
</evidence>